<protein>
    <submittedName>
        <fullName evidence="2">GNAT family protein</fullName>
    </submittedName>
</protein>
<sequence length="204" mass="22337">MTPQPIPTMQIAPITLQGPGLRLEPLSLDHLDGLTAVGLDPALWRWVPSQVRTAAGMRAYVEAALKDQASGVSLPFALVLAGPGQAGPVVGSSRFGNISLRDRRLEIGWTWVAPAWQRSNVNTEAKTLLLTHAFETLGAHRVELKTDALNDKSRAAIARIGASQEGVFRRHIVTDTGRVRDTVYFSIIDSEWPDVKARLQAMRR</sequence>
<dbReference type="Pfam" id="PF13302">
    <property type="entry name" value="Acetyltransf_3"/>
    <property type="match status" value="1"/>
</dbReference>
<evidence type="ECO:0000313" key="3">
    <source>
        <dbReference type="Proteomes" id="UP001221189"/>
    </source>
</evidence>
<comment type="caution">
    <text evidence="2">The sequence shown here is derived from an EMBL/GenBank/DDBJ whole genome shotgun (WGS) entry which is preliminary data.</text>
</comment>
<dbReference type="SUPFAM" id="SSF55729">
    <property type="entry name" value="Acyl-CoA N-acyltransferases (Nat)"/>
    <property type="match status" value="1"/>
</dbReference>
<dbReference type="Gene3D" id="3.40.630.30">
    <property type="match status" value="1"/>
</dbReference>
<dbReference type="InterPro" id="IPR000182">
    <property type="entry name" value="GNAT_dom"/>
</dbReference>
<dbReference type="PROSITE" id="PS51186">
    <property type="entry name" value="GNAT"/>
    <property type="match status" value="1"/>
</dbReference>
<dbReference type="PANTHER" id="PTHR43610:SF1">
    <property type="entry name" value="N-ACETYLTRANSFERASE DOMAIN-CONTAINING PROTEIN"/>
    <property type="match status" value="1"/>
</dbReference>
<organism evidence="2 3">
    <name type="scientific">Roseateles albus</name>
    <dbReference type="NCBI Taxonomy" id="2987525"/>
    <lineage>
        <taxon>Bacteria</taxon>
        <taxon>Pseudomonadati</taxon>
        <taxon>Pseudomonadota</taxon>
        <taxon>Betaproteobacteria</taxon>
        <taxon>Burkholderiales</taxon>
        <taxon>Sphaerotilaceae</taxon>
        <taxon>Roseateles</taxon>
    </lineage>
</organism>
<dbReference type="EMBL" id="JAQQXT010000007">
    <property type="protein sequence ID" value="MDC8772568.1"/>
    <property type="molecule type" value="Genomic_DNA"/>
</dbReference>
<evidence type="ECO:0000259" key="1">
    <source>
        <dbReference type="PROSITE" id="PS51186"/>
    </source>
</evidence>
<accession>A0ABT5KF90</accession>
<reference evidence="2 3" key="1">
    <citation type="submission" date="2022-10" db="EMBL/GenBank/DDBJ databases">
        <title>Paucibacter sp. hw1 Genome sequencing.</title>
        <authorList>
            <person name="Park S."/>
        </authorList>
    </citation>
    <scope>NUCLEOTIDE SEQUENCE [LARGE SCALE GENOMIC DNA]</scope>
    <source>
        <strain evidence="3">hw1</strain>
    </source>
</reference>
<dbReference type="InterPro" id="IPR016181">
    <property type="entry name" value="Acyl_CoA_acyltransferase"/>
</dbReference>
<dbReference type="RefSeq" id="WP_273600752.1">
    <property type="nucleotide sequence ID" value="NZ_JAQQXT010000007.1"/>
</dbReference>
<gene>
    <name evidence="2" type="ORF">PRZ03_13375</name>
</gene>
<proteinExistence type="predicted"/>
<keyword evidence="3" id="KW-1185">Reference proteome</keyword>
<dbReference type="PANTHER" id="PTHR43610">
    <property type="entry name" value="BLL6696 PROTEIN"/>
    <property type="match status" value="1"/>
</dbReference>
<feature type="domain" description="N-acetyltransferase" evidence="1">
    <location>
        <begin position="21"/>
        <end position="186"/>
    </location>
</feature>
<evidence type="ECO:0000313" key="2">
    <source>
        <dbReference type="EMBL" id="MDC8772568.1"/>
    </source>
</evidence>
<name>A0ABT5KF90_9BURK</name>
<dbReference type="Proteomes" id="UP001221189">
    <property type="component" value="Unassembled WGS sequence"/>
</dbReference>